<gene>
    <name evidence="4" type="ORF">DM484_22915</name>
</gene>
<comment type="caution">
    <text evidence="4">The sequence shown here is derived from an EMBL/GenBank/DDBJ whole genome shotgun (WGS) entry which is preliminary data.</text>
</comment>
<feature type="domain" description="Mop" evidence="3">
    <location>
        <begin position="2"/>
        <end position="68"/>
    </location>
</feature>
<dbReference type="Gene3D" id="2.40.50.100">
    <property type="match status" value="1"/>
</dbReference>
<dbReference type="Pfam" id="PF03459">
    <property type="entry name" value="TOBE"/>
    <property type="match status" value="1"/>
</dbReference>
<dbReference type="NCBIfam" id="TIGR00638">
    <property type="entry name" value="Mop"/>
    <property type="match status" value="1"/>
</dbReference>
<evidence type="ECO:0000313" key="5">
    <source>
        <dbReference type="Proteomes" id="UP000249396"/>
    </source>
</evidence>
<dbReference type="PROSITE" id="PS51866">
    <property type="entry name" value="MOP"/>
    <property type="match status" value="1"/>
</dbReference>
<dbReference type="InterPro" id="IPR004606">
    <property type="entry name" value="Mop_domain"/>
</dbReference>
<organism evidence="4 5">
    <name type="scientific">Candidatus Methylumidiphilus alinenensis</name>
    <dbReference type="NCBI Taxonomy" id="2202197"/>
    <lineage>
        <taxon>Bacteria</taxon>
        <taxon>Pseudomonadati</taxon>
        <taxon>Pseudomonadota</taxon>
        <taxon>Gammaproteobacteria</taxon>
        <taxon>Methylococcales</taxon>
        <taxon>Candidatus Methylumidiphilus</taxon>
    </lineage>
</organism>
<dbReference type="EMBL" id="QJPH01000461">
    <property type="protein sequence ID" value="PZN73289.1"/>
    <property type="molecule type" value="Genomic_DNA"/>
</dbReference>
<dbReference type="GO" id="GO:0015689">
    <property type="term" value="P:molybdate ion transport"/>
    <property type="evidence" value="ECO:0007669"/>
    <property type="project" value="InterPro"/>
</dbReference>
<reference evidence="4 5" key="1">
    <citation type="journal article" date="2018" name="Aquat. Microb. Ecol.">
        <title>Gammaproteobacterial methanotrophs dominate.</title>
        <authorList>
            <person name="Rissanen A.J."/>
            <person name="Saarenheimo J."/>
            <person name="Tiirola M."/>
            <person name="Peura S."/>
            <person name="Aalto S.L."/>
            <person name="Karvinen A."/>
            <person name="Nykanen H."/>
        </authorList>
    </citation>
    <scope>NUCLEOTIDE SEQUENCE [LARGE SCALE GENOMIC DNA]</scope>
    <source>
        <strain evidence="4">AMbin10</strain>
    </source>
</reference>
<dbReference type="InterPro" id="IPR005116">
    <property type="entry name" value="Transp-assoc_OB_typ1"/>
</dbReference>
<protein>
    <submittedName>
        <fullName evidence="4">Transporter</fullName>
    </submittedName>
</protein>
<dbReference type="InterPro" id="IPR008995">
    <property type="entry name" value="Mo/tungstate-bd_C_term_dom"/>
</dbReference>
<dbReference type="Proteomes" id="UP000249396">
    <property type="component" value="Unassembled WGS sequence"/>
</dbReference>
<proteinExistence type="predicted"/>
<name>A0A2W4QSX5_9GAMM</name>
<keyword evidence="1 2" id="KW-0500">Molybdenum</keyword>
<evidence type="ECO:0000313" key="4">
    <source>
        <dbReference type="EMBL" id="PZN73289.1"/>
    </source>
</evidence>
<dbReference type="SUPFAM" id="SSF50331">
    <property type="entry name" value="MOP-like"/>
    <property type="match status" value="1"/>
</dbReference>
<accession>A0A2W4QSX5</accession>
<evidence type="ECO:0000256" key="2">
    <source>
        <dbReference type="PROSITE-ProRule" id="PRU01213"/>
    </source>
</evidence>
<evidence type="ECO:0000259" key="3">
    <source>
        <dbReference type="PROSITE" id="PS51866"/>
    </source>
</evidence>
<dbReference type="AlphaFoldDB" id="A0A2W4QSX5"/>
<sequence length="70" mass="7174">MKLSARNILKGTVKEITHGAVDSEVVIELTPGVEIVSIITKSSAEGLGLTVGGTAYAIIKAPNVIVAVDD</sequence>
<evidence type="ECO:0000256" key="1">
    <source>
        <dbReference type="ARBA" id="ARBA00022505"/>
    </source>
</evidence>